<reference evidence="3 4" key="1">
    <citation type="submission" date="2019-09" db="EMBL/GenBank/DDBJ databases">
        <title>Goodfellowia gen. nov., a new genus of the Pseudonocardineae related to Actinoalloteichus, containing Goodfellowia coeruleoviolacea gen. nov., comb. nov. gen. nov., comb. nov.</title>
        <authorList>
            <person name="Labeda D."/>
        </authorList>
    </citation>
    <scope>NUCLEOTIDE SEQUENCE [LARGE SCALE GENOMIC DNA]</scope>
    <source>
        <strain evidence="3 4">AN110305</strain>
    </source>
</reference>
<feature type="region of interest" description="Disordered" evidence="1">
    <location>
        <begin position="217"/>
        <end position="266"/>
    </location>
</feature>
<accession>A0A5B2XPG7</accession>
<feature type="compositionally biased region" description="Basic and acidic residues" evidence="1">
    <location>
        <begin position="226"/>
        <end position="240"/>
    </location>
</feature>
<organism evidence="3 4">
    <name type="scientific">Solihabitans fulvus</name>
    <dbReference type="NCBI Taxonomy" id="1892852"/>
    <lineage>
        <taxon>Bacteria</taxon>
        <taxon>Bacillati</taxon>
        <taxon>Actinomycetota</taxon>
        <taxon>Actinomycetes</taxon>
        <taxon>Pseudonocardiales</taxon>
        <taxon>Pseudonocardiaceae</taxon>
        <taxon>Solihabitans</taxon>
    </lineage>
</organism>
<dbReference type="SMART" id="SM00470">
    <property type="entry name" value="ParB"/>
    <property type="match status" value="1"/>
</dbReference>
<keyword evidence="4" id="KW-1185">Reference proteome</keyword>
<dbReference type="Proteomes" id="UP000323454">
    <property type="component" value="Unassembled WGS sequence"/>
</dbReference>
<dbReference type="InterPro" id="IPR036086">
    <property type="entry name" value="ParB/Sulfiredoxin_sf"/>
</dbReference>
<evidence type="ECO:0000313" key="4">
    <source>
        <dbReference type="Proteomes" id="UP000323454"/>
    </source>
</evidence>
<dbReference type="InterPro" id="IPR003115">
    <property type="entry name" value="ParB_N"/>
</dbReference>
<dbReference type="OrthoDB" id="3701787at2"/>
<gene>
    <name evidence="3" type="ORF">F0L68_04480</name>
</gene>
<dbReference type="Gene3D" id="3.90.1530.10">
    <property type="entry name" value="Conserved hypothetical protein from pyrococcus furiosus pfu- 392566-001, ParB domain"/>
    <property type="match status" value="1"/>
</dbReference>
<evidence type="ECO:0000259" key="2">
    <source>
        <dbReference type="SMART" id="SM00470"/>
    </source>
</evidence>
<feature type="compositionally biased region" description="Basic and acidic residues" evidence="1">
    <location>
        <begin position="248"/>
        <end position="259"/>
    </location>
</feature>
<proteinExistence type="predicted"/>
<evidence type="ECO:0000313" key="3">
    <source>
        <dbReference type="EMBL" id="KAA2265818.1"/>
    </source>
</evidence>
<evidence type="ECO:0000256" key="1">
    <source>
        <dbReference type="SAM" id="MobiDB-lite"/>
    </source>
</evidence>
<feature type="region of interest" description="Disordered" evidence="1">
    <location>
        <begin position="346"/>
        <end position="369"/>
    </location>
</feature>
<comment type="caution">
    <text evidence="3">The sequence shown here is derived from an EMBL/GenBank/DDBJ whole genome shotgun (WGS) entry which is preliminary data.</text>
</comment>
<name>A0A5B2XPG7_9PSEU</name>
<sequence length="369" mass="40231">MDEKDVIAARKPDSIVNGHLRSPHLSVIRNGDTETDCVELSISSLLPADSPRLDGEDEQHTKMLADADAELPPILVHRETMRIVDGMHRVRAAMLRGEETIRATLFDGSVEAAFVAAVEANIKHGLPLSLADREAAAARIVASNPLWSDRAIALVSGISAKTVCAIRRGVTADSRQSTSRIGRDGRIRPVNGADGRRRACEFFQRRPNASLREVAREAGISPGTARDVRARMSRGEDPVRPRQSASGQRHEPVTPERQLRRGLPAGRVSDFRDRATLLRSLRRDPTVRFTNNGRSLLRWLESHAIGVEGWAELAPSVPPHCGYVIADLACAIAEEWLEVAESVRGNAERQAAPPADEAAAAPLNGVEER</sequence>
<dbReference type="EMBL" id="VUOB01000005">
    <property type="protein sequence ID" value="KAA2265818.1"/>
    <property type="molecule type" value="Genomic_DNA"/>
</dbReference>
<protein>
    <submittedName>
        <fullName evidence="3">Streptomycin biosynthesis protein</fullName>
    </submittedName>
</protein>
<feature type="compositionally biased region" description="Low complexity" evidence="1">
    <location>
        <begin position="351"/>
        <end position="362"/>
    </location>
</feature>
<reference evidence="3 4" key="2">
    <citation type="submission" date="2019-09" db="EMBL/GenBank/DDBJ databases">
        <authorList>
            <person name="Jin C."/>
        </authorList>
    </citation>
    <scope>NUCLEOTIDE SEQUENCE [LARGE SCALE GENOMIC DNA]</scope>
    <source>
        <strain evidence="3 4">AN110305</strain>
    </source>
</reference>
<feature type="domain" description="ParB-like N-terminal" evidence="2">
    <location>
        <begin position="38"/>
        <end position="122"/>
    </location>
</feature>
<dbReference type="SUPFAM" id="SSF110849">
    <property type="entry name" value="ParB/Sulfiredoxin"/>
    <property type="match status" value="1"/>
</dbReference>
<dbReference type="AlphaFoldDB" id="A0A5B2XPG7"/>